<evidence type="ECO:0000256" key="5">
    <source>
        <dbReference type="PROSITE-ProRule" id="PRU00043"/>
    </source>
</evidence>
<keyword evidence="2" id="KW-0677">Repeat</keyword>
<dbReference type="PANTHER" id="PTHR24027:SF438">
    <property type="entry name" value="CADHERIN 23"/>
    <property type="match status" value="1"/>
</dbReference>
<feature type="domain" description="Cadherin" evidence="8">
    <location>
        <begin position="448"/>
        <end position="539"/>
    </location>
</feature>
<feature type="domain" description="Cadherin" evidence="8">
    <location>
        <begin position="133"/>
        <end position="216"/>
    </location>
</feature>
<dbReference type="PROSITE" id="PS50268">
    <property type="entry name" value="CADHERIN_2"/>
    <property type="match status" value="4"/>
</dbReference>
<evidence type="ECO:0000313" key="10">
    <source>
        <dbReference type="Proteomes" id="UP001347796"/>
    </source>
</evidence>
<feature type="region of interest" description="Disordered" evidence="6">
    <location>
        <begin position="535"/>
        <end position="571"/>
    </location>
</feature>
<dbReference type="Gene3D" id="2.60.40.60">
    <property type="entry name" value="Cadherins"/>
    <property type="match status" value="4"/>
</dbReference>
<evidence type="ECO:0000313" key="9">
    <source>
        <dbReference type="EMBL" id="KAK6167550.1"/>
    </source>
</evidence>
<dbReference type="AlphaFoldDB" id="A0AAN8IWT6"/>
<keyword evidence="4" id="KW-0472">Membrane</keyword>
<proteinExistence type="predicted"/>
<dbReference type="GO" id="GO:0045296">
    <property type="term" value="F:cadherin binding"/>
    <property type="evidence" value="ECO:0007669"/>
    <property type="project" value="TreeGrafter"/>
</dbReference>
<dbReference type="PRINTS" id="PR00205">
    <property type="entry name" value="CADHERIN"/>
</dbReference>
<comment type="subcellular location">
    <subcellularLocation>
        <location evidence="1">Membrane</location>
    </subcellularLocation>
</comment>
<dbReference type="GO" id="GO:0016477">
    <property type="term" value="P:cell migration"/>
    <property type="evidence" value="ECO:0007669"/>
    <property type="project" value="TreeGrafter"/>
</dbReference>
<dbReference type="CDD" id="cd11304">
    <property type="entry name" value="Cadherin_repeat"/>
    <property type="match status" value="3"/>
</dbReference>
<reference evidence="9 10" key="1">
    <citation type="submission" date="2024-01" db="EMBL/GenBank/DDBJ databases">
        <title>The genome of the rayed Mediterranean limpet Patella caerulea (Linnaeus, 1758).</title>
        <authorList>
            <person name="Anh-Thu Weber A."/>
            <person name="Halstead-Nussloch G."/>
        </authorList>
    </citation>
    <scope>NUCLEOTIDE SEQUENCE [LARGE SCALE GENOMIC DNA]</scope>
    <source>
        <strain evidence="9">AATW-2023a</strain>
        <tissue evidence="9">Whole specimen</tissue>
    </source>
</reference>
<dbReference type="GO" id="GO:0005509">
    <property type="term" value="F:calcium ion binding"/>
    <property type="evidence" value="ECO:0007669"/>
    <property type="project" value="UniProtKB-UniRule"/>
</dbReference>
<dbReference type="GO" id="GO:0016342">
    <property type="term" value="C:catenin complex"/>
    <property type="evidence" value="ECO:0007669"/>
    <property type="project" value="TreeGrafter"/>
</dbReference>
<evidence type="ECO:0000256" key="2">
    <source>
        <dbReference type="ARBA" id="ARBA00022737"/>
    </source>
</evidence>
<dbReference type="SUPFAM" id="SSF49313">
    <property type="entry name" value="Cadherin-like"/>
    <property type="match status" value="4"/>
</dbReference>
<evidence type="ECO:0000256" key="4">
    <source>
        <dbReference type="ARBA" id="ARBA00023136"/>
    </source>
</evidence>
<dbReference type="Proteomes" id="UP001347796">
    <property type="component" value="Unassembled WGS sequence"/>
</dbReference>
<feature type="chain" id="PRO_5042813515" description="Cadherin domain-containing protein" evidence="7">
    <location>
        <begin position="22"/>
        <end position="703"/>
    </location>
</feature>
<feature type="domain" description="Cadherin" evidence="8">
    <location>
        <begin position="217"/>
        <end position="326"/>
    </location>
</feature>
<comment type="caution">
    <text evidence="9">The sequence shown here is derived from an EMBL/GenBank/DDBJ whole genome shotgun (WGS) entry which is preliminary data.</text>
</comment>
<dbReference type="GO" id="GO:0007156">
    <property type="term" value="P:homophilic cell adhesion via plasma membrane adhesion molecules"/>
    <property type="evidence" value="ECO:0007669"/>
    <property type="project" value="InterPro"/>
</dbReference>
<name>A0AAN8IWT6_PATCE</name>
<dbReference type="EMBL" id="JAZGQO010000018">
    <property type="protein sequence ID" value="KAK6167550.1"/>
    <property type="molecule type" value="Genomic_DNA"/>
</dbReference>
<protein>
    <recommendedName>
        <fullName evidence="8">Cadherin domain-containing protein</fullName>
    </recommendedName>
</protein>
<feature type="compositionally biased region" description="Low complexity" evidence="6">
    <location>
        <begin position="547"/>
        <end position="570"/>
    </location>
</feature>
<dbReference type="SMART" id="SM00112">
    <property type="entry name" value="CA"/>
    <property type="match status" value="3"/>
</dbReference>
<organism evidence="9 10">
    <name type="scientific">Patella caerulea</name>
    <name type="common">Rayed Mediterranean limpet</name>
    <dbReference type="NCBI Taxonomy" id="87958"/>
    <lineage>
        <taxon>Eukaryota</taxon>
        <taxon>Metazoa</taxon>
        <taxon>Spiralia</taxon>
        <taxon>Lophotrochozoa</taxon>
        <taxon>Mollusca</taxon>
        <taxon>Gastropoda</taxon>
        <taxon>Patellogastropoda</taxon>
        <taxon>Patelloidea</taxon>
        <taxon>Patellidae</taxon>
        <taxon>Patella</taxon>
    </lineage>
</organism>
<evidence type="ECO:0000256" key="1">
    <source>
        <dbReference type="ARBA" id="ARBA00004370"/>
    </source>
</evidence>
<evidence type="ECO:0000256" key="7">
    <source>
        <dbReference type="SAM" id="SignalP"/>
    </source>
</evidence>
<keyword evidence="10" id="KW-1185">Reference proteome</keyword>
<feature type="signal peptide" evidence="7">
    <location>
        <begin position="1"/>
        <end position="21"/>
    </location>
</feature>
<dbReference type="InterPro" id="IPR002126">
    <property type="entry name" value="Cadherin-like_dom"/>
</dbReference>
<gene>
    <name evidence="9" type="ORF">SNE40_021549</name>
</gene>
<keyword evidence="7" id="KW-0732">Signal</keyword>
<feature type="domain" description="Cadherin" evidence="8">
    <location>
        <begin position="327"/>
        <end position="430"/>
    </location>
</feature>
<dbReference type="InterPro" id="IPR015919">
    <property type="entry name" value="Cadherin-like_sf"/>
</dbReference>
<evidence type="ECO:0000256" key="3">
    <source>
        <dbReference type="ARBA" id="ARBA00022837"/>
    </source>
</evidence>
<evidence type="ECO:0000256" key="6">
    <source>
        <dbReference type="SAM" id="MobiDB-lite"/>
    </source>
</evidence>
<evidence type="ECO:0000259" key="8">
    <source>
        <dbReference type="PROSITE" id="PS50268"/>
    </source>
</evidence>
<dbReference type="InterPro" id="IPR020894">
    <property type="entry name" value="Cadherin_CS"/>
</dbReference>
<dbReference type="GO" id="GO:0008013">
    <property type="term" value="F:beta-catenin binding"/>
    <property type="evidence" value="ECO:0007669"/>
    <property type="project" value="TreeGrafter"/>
</dbReference>
<keyword evidence="3 5" id="KW-0106">Calcium</keyword>
<accession>A0AAN8IWT6</accession>
<sequence>MNKGCCLKLFIILLYSLIIFGADFDPMITNVYETETNDRTIATVITTDCSLDRTKGPFKLDGNDVVFKYGSGYPTLNYSKTPSYELCVTCGTGTTTSSCLEVDVHPNSPPVFQDWPIKTLTLKAVDTGEDESVYTVQATDPDSTDNLVYELIDIPTDYKDYFTLDETTGEIKTAIDLKYATVDTIPIKVNVSDGKNEVGPMTVVVRLTDLNPRPVFTNLPANVTIPEDAEAGDTIITLTFNDANIVDRTNFDPVCSVFPNSESYKFNYDTTSSKLKLVAVPDGDTLLDYESTNFYNISCVVNDGYLDSEGAYINLFVENINEAPTFNKDLYTCNLYESEAGVSNCDLPITITDEEGQSYNTILLSGNNSERFRLDQNTNKLTFNTNYDVDENAMPETVVVTVAAVDSRGKTGTSKIQINVRDVNDNDPDFGLNSQQSISVGADTGLGILGSVTADDIDSDNNGEVTYTLAGGSVSALAYVNVLNTGEIMYTNKYDYSLAGQTHYLEVLAKDKGSPQRTSTATVAVQFQTTTTTTTAPTGNQNIQVINNSGTSGSSSSSSNSGTSSSSSSSVLDDSTNVALLATLLSLLALAGLAGLLCCCCRGGCFSGGGGNSLCDCECFKKKTVKEEYHRRIRLQPRRVEQPKAIEPPPKTEIVEEVEEIERPQQYIVEEVLEEPRVMTSNSYGYTSSTVPYYNHAYNGYYY</sequence>
<dbReference type="PANTHER" id="PTHR24027">
    <property type="entry name" value="CADHERIN-23"/>
    <property type="match status" value="1"/>
</dbReference>
<dbReference type="PROSITE" id="PS00232">
    <property type="entry name" value="CADHERIN_1"/>
    <property type="match status" value="1"/>
</dbReference>
<dbReference type="InterPro" id="IPR039808">
    <property type="entry name" value="Cadherin"/>
</dbReference>